<gene>
    <name evidence="2" type="ORF">PGLA1383_LOCUS17369</name>
</gene>
<protein>
    <submittedName>
        <fullName evidence="2">Uncharacterized protein</fullName>
    </submittedName>
</protein>
<reference evidence="2" key="1">
    <citation type="submission" date="2021-02" db="EMBL/GenBank/DDBJ databases">
        <authorList>
            <person name="Dougan E. K."/>
            <person name="Rhodes N."/>
            <person name="Thang M."/>
            <person name="Chan C."/>
        </authorList>
    </citation>
    <scope>NUCLEOTIDE SEQUENCE</scope>
</reference>
<feature type="region of interest" description="Disordered" evidence="1">
    <location>
        <begin position="34"/>
        <end position="64"/>
    </location>
</feature>
<dbReference type="Proteomes" id="UP000654075">
    <property type="component" value="Unassembled WGS sequence"/>
</dbReference>
<proteinExistence type="predicted"/>
<evidence type="ECO:0000313" key="3">
    <source>
        <dbReference type="Proteomes" id="UP000654075"/>
    </source>
</evidence>
<sequence>AELRSTHRADVDAGKFAALERSFVNLRVEASAIASQQQQHQPGGRGRSSEATDGPQDAQTPAMMTSGPRALSFAEVAVVVGCLADAVVKIARCCGLVSGAGSVANDPALRAVERLSLGDILAWERGGLPLAARIEQSWSAQVNNGCSGPAPTLLSLVRKAEKGDDERQRLESSFQEL</sequence>
<organism evidence="2 3">
    <name type="scientific">Polarella glacialis</name>
    <name type="common">Dinoflagellate</name>
    <dbReference type="NCBI Taxonomy" id="89957"/>
    <lineage>
        <taxon>Eukaryota</taxon>
        <taxon>Sar</taxon>
        <taxon>Alveolata</taxon>
        <taxon>Dinophyceae</taxon>
        <taxon>Suessiales</taxon>
        <taxon>Suessiaceae</taxon>
        <taxon>Polarella</taxon>
    </lineage>
</organism>
<accession>A0A813EI16</accession>
<feature type="non-terminal residue" evidence="2">
    <location>
        <position position="1"/>
    </location>
</feature>
<name>A0A813EI16_POLGL</name>
<keyword evidence="3" id="KW-1185">Reference proteome</keyword>
<evidence type="ECO:0000313" key="2">
    <source>
        <dbReference type="EMBL" id="CAE8598984.1"/>
    </source>
</evidence>
<feature type="non-terminal residue" evidence="2">
    <location>
        <position position="177"/>
    </location>
</feature>
<dbReference type="AlphaFoldDB" id="A0A813EI16"/>
<evidence type="ECO:0000256" key="1">
    <source>
        <dbReference type="SAM" id="MobiDB-lite"/>
    </source>
</evidence>
<comment type="caution">
    <text evidence="2">The sequence shown here is derived from an EMBL/GenBank/DDBJ whole genome shotgun (WGS) entry which is preliminary data.</text>
</comment>
<dbReference type="EMBL" id="CAJNNV010010738">
    <property type="protein sequence ID" value="CAE8598984.1"/>
    <property type="molecule type" value="Genomic_DNA"/>
</dbReference>